<keyword evidence="2" id="KW-1133">Transmembrane helix</keyword>
<dbReference type="EMBL" id="SGWX01000001">
    <property type="protein sequence ID" value="RZS59833.1"/>
    <property type="molecule type" value="Genomic_DNA"/>
</dbReference>
<name>A0A4Q7LZ72_9MICO</name>
<reference evidence="4 5" key="1">
    <citation type="submission" date="2019-02" db="EMBL/GenBank/DDBJ databases">
        <title>Sequencing the genomes of 1000 actinobacteria strains.</title>
        <authorList>
            <person name="Klenk H.-P."/>
        </authorList>
    </citation>
    <scope>NUCLEOTIDE SEQUENCE [LARGE SCALE GENOMIC DNA]</scope>
    <source>
        <strain evidence="4 5">DSM 16932</strain>
    </source>
</reference>
<feature type="compositionally biased region" description="Low complexity" evidence="1">
    <location>
        <begin position="33"/>
        <end position="47"/>
    </location>
</feature>
<keyword evidence="2" id="KW-0472">Membrane</keyword>
<dbReference type="Pfam" id="PF13828">
    <property type="entry name" value="DUF4190"/>
    <property type="match status" value="1"/>
</dbReference>
<feature type="domain" description="DUF4190" evidence="3">
    <location>
        <begin position="60"/>
        <end position="114"/>
    </location>
</feature>
<comment type="caution">
    <text evidence="4">The sequence shown here is derived from an EMBL/GenBank/DDBJ whole genome shotgun (WGS) entry which is preliminary data.</text>
</comment>
<evidence type="ECO:0000313" key="4">
    <source>
        <dbReference type="EMBL" id="RZS59833.1"/>
    </source>
</evidence>
<gene>
    <name evidence="4" type="ORF">EV386_0069</name>
</gene>
<dbReference type="AlphaFoldDB" id="A0A4Q7LZ72"/>
<feature type="transmembrane region" description="Helical" evidence="2">
    <location>
        <begin position="96"/>
        <end position="125"/>
    </location>
</feature>
<dbReference type="RefSeq" id="WP_165399786.1">
    <property type="nucleotide sequence ID" value="NZ_SGWX01000001.1"/>
</dbReference>
<sequence>MTNPLNHSTPPGPHDAGPPPPGGYGPAGDDRYAGASSAPAAPLHPASVWGEPPRQGTDGLAIAALVTGLLGLAVVPLTLGIVALRRVARTGRSGGGLAIAGIVLGALQTAAYGVLAVLLVVGAIASSGDSGLGHDPVLDTLWDACEAGDMGACDELYMQAPFDSEYERFGDTCGDRVPAGGYCDDRDL</sequence>
<evidence type="ECO:0000313" key="5">
    <source>
        <dbReference type="Proteomes" id="UP000293852"/>
    </source>
</evidence>
<dbReference type="Proteomes" id="UP000293852">
    <property type="component" value="Unassembled WGS sequence"/>
</dbReference>
<dbReference type="InterPro" id="IPR025241">
    <property type="entry name" value="DUF4190"/>
</dbReference>
<proteinExistence type="predicted"/>
<feature type="region of interest" description="Disordered" evidence="1">
    <location>
        <begin position="1"/>
        <end position="52"/>
    </location>
</feature>
<keyword evidence="2" id="KW-0812">Transmembrane</keyword>
<accession>A0A4Q7LZ72</accession>
<keyword evidence="5" id="KW-1185">Reference proteome</keyword>
<organism evidence="4 5">
    <name type="scientific">Xylanimonas ulmi</name>
    <dbReference type="NCBI Taxonomy" id="228973"/>
    <lineage>
        <taxon>Bacteria</taxon>
        <taxon>Bacillati</taxon>
        <taxon>Actinomycetota</taxon>
        <taxon>Actinomycetes</taxon>
        <taxon>Micrococcales</taxon>
        <taxon>Promicromonosporaceae</taxon>
        <taxon>Xylanimonas</taxon>
    </lineage>
</organism>
<evidence type="ECO:0000256" key="1">
    <source>
        <dbReference type="SAM" id="MobiDB-lite"/>
    </source>
</evidence>
<protein>
    <submittedName>
        <fullName evidence="4">Uncharacterized protein DUF4190</fullName>
    </submittedName>
</protein>
<evidence type="ECO:0000256" key="2">
    <source>
        <dbReference type="SAM" id="Phobius"/>
    </source>
</evidence>
<evidence type="ECO:0000259" key="3">
    <source>
        <dbReference type="Pfam" id="PF13828"/>
    </source>
</evidence>
<feature type="transmembrane region" description="Helical" evidence="2">
    <location>
        <begin position="60"/>
        <end position="84"/>
    </location>
</feature>
<feature type="compositionally biased region" description="Pro residues" evidence="1">
    <location>
        <begin position="10"/>
        <end position="23"/>
    </location>
</feature>